<evidence type="ECO:0000313" key="1">
    <source>
        <dbReference type="EMBL" id="KAJ1214055.1"/>
    </source>
</evidence>
<keyword evidence="2" id="KW-1185">Reference proteome</keyword>
<gene>
    <name evidence="1" type="ORF">NDU88_001683</name>
</gene>
<dbReference type="Proteomes" id="UP001066276">
    <property type="component" value="Chromosome 1_1"/>
</dbReference>
<proteinExistence type="predicted"/>
<dbReference type="EMBL" id="JANPWB010000001">
    <property type="protein sequence ID" value="KAJ1214055.1"/>
    <property type="molecule type" value="Genomic_DNA"/>
</dbReference>
<name>A0AAV7WJ59_PLEWA</name>
<evidence type="ECO:0000313" key="2">
    <source>
        <dbReference type="Proteomes" id="UP001066276"/>
    </source>
</evidence>
<sequence length="139" mass="15054">MHIGDSDLTFFSVNGLFEIFIAWVAEEPYFRLTNVIVEDDNGDEVMIMGDDGAVNVAVGAVVDDAKPAVDDALVNCAFDNVEILDADGGRELDDFSTFLKVVAGVDRSERTLPPCSLEVEEYSSALSLKECSLLSDLLV</sequence>
<protein>
    <submittedName>
        <fullName evidence="1">Uncharacterized protein</fullName>
    </submittedName>
</protein>
<accession>A0AAV7WJ59</accession>
<reference evidence="1" key="1">
    <citation type="journal article" date="2022" name="bioRxiv">
        <title>Sequencing and chromosome-scale assembly of the giantPleurodeles waltlgenome.</title>
        <authorList>
            <person name="Brown T."/>
            <person name="Elewa A."/>
            <person name="Iarovenko S."/>
            <person name="Subramanian E."/>
            <person name="Araus A.J."/>
            <person name="Petzold A."/>
            <person name="Susuki M."/>
            <person name="Suzuki K.-i.T."/>
            <person name="Hayashi T."/>
            <person name="Toyoda A."/>
            <person name="Oliveira C."/>
            <person name="Osipova E."/>
            <person name="Leigh N.D."/>
            <person name="Simon A."/>
            <person name="Yun M.H."/>
        </authorList>
    </citation>
    <scope>NUCLEOTIDE SEQUENCE</scope>
    <source>
        <strain evidence="1">20211129_DDA</strain>
        <tissue evidence="1">Liver</tissue>
    </source>
</reference>
<dbReference type="AlphaFoldDB" id="A0AAV7WJ59"/>
<comment type="caution">
    <text evidence="1">The sequence shown here is derived from an EMBL/GenBank/DDBJ whole genome shotgun (WGS) entry which is preliminary data.</text>
</comment>
<organism evidence="1 2">
    <name type="scientific">Pleurodeles waltl</name>
    <name type="common">Iberian ribbed newt</name>
    <dbReference type="NCBI Taxonomy" id="8319"/>
    <lineage>
        <taxon>Eukaryota</taxon>
        <taxon>Metazoa</taxon>
        <taxon>Chordata</taxon>
        <taxon>Craniata</taxon>
        <taxon>Vertebrata</taxon>
        <taxon>Euteleostomi</taxon>
        <taxon>Amphibia</taxon>
        <taxon>Batrachia</taxon>
        <taxon>Caudata</taxon>
        <taxon>Salamandroidea</taxon>
        <taxon>Salamandridae</taxon>
        <taxon>Pleurodelinae</taxon>
        <taxon>Pleurodeles</taxon>
    </lineage>
</organism>